<evidence type="ECO:0000313" key="3">
    <source>
        <dbReference type="Proteomes" id="UP000265520"/>
    </source>
</evidence>
<evidence type="ECO:0000313" key="2">
    <source>
        <dbReference type="EMBL" id="MCI83180.1"/>
    </source>
</evidence>
<accession>A0A392V9Q2</accession>
<feature type="non-terminal residue" evidence="2">
    <location>
        <position position="1"/>
    </location>
</feature>
<comment type="caution">
    <text evidence="2">The sequence shown here is derived from an EMBL/GenBank/DDBJ whole genome shotgun (WGS) entry which is preliminary data.</text>
</comment>
<keyword evidence="3" id="KW-1185">Reference proteome</keyword>
<dbReference type="EMBL" id="LXQA011060973">
    <property type="protein sequence ID" value="MCI83180.1"/>
    <property type="molecule type" value="Genomic_DNA"/>
</dbReference>
<evidence type="ECO:0000256" key="1">
    <source>
        <dbReference type="SAM" id="MobiDB-lite"/>
    </source>
</evidence>
<dbReference type="AlphaFoldDB" id="A0A392V9Q2"/>
<protein>
    <submittedName>
        <fullName evidence="2">Uncharacterized protein</fullName>
    </submittedName>
</protein>
<name>A0A392V9Q2_9FABA</name>
<sequence length="29" mass="3104">DSVMIDGGLGREDHGSILSNCDRERAEAT</sequence>
<reference evidence="2 3" key="1">
    <citation type="journal article" date="2018" name="Front. Plant Sci.">
        <title>Red Clover (Trifolium pratense) and Zigzag Clover (T. medium) - A Picture of Genomic Similarities and Differences.</title>
        <authorList>
            <person name="Dluhosova J."/>
            <person name="Istvanek J."/>
            <person name="Nedelnik J."/>
            <person name="Repkova J."/>
        </authorList>
    </citation>
    <scope>NUCLEOTIDE SEQUENCE [LARGE SCALE GENOMIC DNA]</scope>
    <source>
        <strain evidence="3">cv. 10/8</strain>
        <tissue evidence="2">Leaf</tissue>
    </source>
</reference>
<feature type="compositionally biased region" description="Basic and acidic residues" evidence="1">
    <location>
        <begin position="9"/>
        <end position="29"/>
    </location>
</feature>
<organism evidence="2 3">
    <name type="scientific">Trifolium medium</name>
    <dbReference type="NCBI Taxonomy" id="97028"/>
    <lineage>
        <taxon>Eukaryota</taxon>
        <taxon>Viridiplantae</taxon>
        <taxon>Streptophyta</taxon>
        <taxon>Embryophyta</taxon>
        <taxon>Tracheophyta</taxon>
        <taxon>Spermatophyta</taxon>
        <taxon>Magnoliopsida</taxon>
        <taxon>eudicotyledons</taxon>
        <taxon>Gunneridae</taxon>
        <taxon>Pentapetalae</taxon>
        <taxon>rosids</taxon>
        <taxon>fabids</taxon>
        <taxon>Fabales</taxon>
        <taxon>Fabaceae</taxon>
        <taxon>Papilionoideae</taxon>
        <taxon>50 kb inversion clade</taxon>
        <taxon>NPAAA clade</taxon>
        <taxon>Hologalegina</taxon>
        <taxon>IRL clade</taxon>
        <taxon>Trifolieae</taxon>
        <taxon>Trifolium</taxon>
    </lineage>
</organism>
<dbReference type="Proteomes" id="UP000265520">
    <property type="component" value="Unassembled WGS sequence"/>
</dbReference>
<feature type="region of interest" description="Disordered" evidence="1">
    <location>
        <begin position="1"/>
        <end position="29"/>
    </location>
</feature>
<proteinExistence type="predicted"/>